<evidence type="ECO:0008006" key="3">
    <source>
        <dbReference type="Google" id="ProtNLM"/>
    </source>
</evidence>
<proteinExistence type="predicted"/>
<evidence type="ECO:0000313" key="1">
    <source>
        <dbReference type="EMBL" id="SDL50446.1"/>
    </source>
</evidence>
<dbReference type="Proteomes" id="UP000199476">
    <property type="component" value="Unassembled WGS sequence"/>
</dbReference>
<sequence length="73" mass="8679">MSIFSTEIKERFIVLKDNGYSLDEISQLLNVSMDKIERWNSALIQEPEFDLVEELERERIRGIYRGQSGREEK</sequence>
<keyword evidence="2" id="KW-1185">Reference proteome</keyword>
<dbReference type="AlphaFoldDB" id="A0A1G9KLF4"/>
<name>A0A1G9KLF4_9FIRM</name>
<reference evidence="1 2" key="1">
    <citation type="submission" date="2016-10" db="EMBL/GenBank/DDBJ databases">
        <authorList>
            <person name="de Groot N.N."/>
        </authorList>
    </citation>
    <scope>NUCLEOTIDE SEQUENCE [LARGE SCALE GENOMIC DNA]</scope>
    <source>
        <strain evidence="1 2">SLAS-1</strain>
    </source>
</reference>
<accession>A0A1G9KLF4</accession>
<protein>
    <recommendedName>
        <fullName evidence="3">Homeodomain-like domain-containing protein</fullName>
    </recommendedName>
</protein>
<gene>
    <name evidence="1" type="ORF">SAMN04488692_10549</name>
</gene>
<dbReference type="STRING" id="321763.SAMN04488692_10549"/>
<organism evidence="1 2">
    <name type="scientific">Halarsenatibacter silvermanii</name>
    <dbReference type="NCBI Taxonomy" id="321763"/>
    <lineage>
        <taxon>Bacteria</taxon>
        <taxon>Bacillati</taxon>
        <taxon>Bacillota</taxon>
        <taxon>Clostridia</taxon>
        <taxon>Halanaerobiales</taxon>
        <taxon>Halarsenatibacteraceae</taxon>
        <taxon>Halarsenatibacter</taxon>
    </lineage>
</organism>
<dbReference type="RefSeq" id="WP_089758812.1">
    <property type="nucleotide sequence ID" value="NZ_FNGO01000005.1"/>
</dbReference>
<evidence type="ECO:0000313" key="2">
    <source>
        <dbReference type="Proteomes" id="UP000199476"/>
    </source>
</evidence>
<dbReference type="EMBL" id="FNGO01000005">
    <property type="protein sequence ID" value="SDL50446.1"/>
    <property type="molecule type" value="Genomic_DNA"/>
</dbReference>